<dbReference type="GO" id="GO:0007165">
    <property type="term" value="P:signal transduction"/>
    <property type="evidence" value="ECO:0007669"/>
    <property type="project" value="InterPro"/>
</dbReference>
<dbReference type="SMART" id="SM00005">
    <property type="entry name" value="DEATH"/>
    <property type="match status" value="1"/>
</dbReference>
<dbReference type="AlphaFoldDB" id="A0AA38IWS2"/>
<dbReference type="SUPFAM" id="SSF47986">
    <property type="entry name" value="DEATH domain"/>
    <property type="match status" value="1"/>
</dbReference>
<sequence>MGGKFESLRIEYQDVLRKSFKTKSAETIETKVKQFTKTAADLKAPLDQAFRDMLLELLEQEVNVAVLCEFVDFSVLCCRKDLSNPTMPVVLLSDIFDALTLDACQEMFLYVENNVEVWKENLFFSCCKNNLLRLCNDLLRRLSRSTATVFCGRILLFLAKFFPFSERSGLNIVSEFNLENTTEYGTDSSQDTVGDIEGEEKKNAVIDFTFYCKFWSLQDFFRNPNQLYSKVQWKLFCTYATSVLNTFQGLKLEHVENSGSYCDESKNKMYFSKYLTSQKLLDLQLYDVNFRRAVLLQFLILFQYLSSSVKFKSDSFELKTDQKEWIQNSTDKVYSLLRETPPDGKRFAEIASNILSREEYWNAWKNDGCPELKKSVVALENPDKRKTDDRPLLGDIIKDASSQGKFYMGSPELTKLWNLCPDNLEACKGKERDFLPTLEDYFADAIAQMEAPTPVKDEDNLLKDGNYGWRALRLLAKRSPHFFTYSTVILNPLSSYLEMMVKKIAHDKPGRSQENSQEVQQADVEEENLFKDTQVDEGTEDIKPSEGEEFMDDKNTRVDHKITPAQLQLFSEKVAPHWKKLANKLGFKTDEIQFFTQENAKEVDQAKNMLQLWFDDDEDATLDNFLYILEGLEMEAAAELVRNEINSMDA</sequence>
<dbReference type="GO" id="GO:0006406">
    <property type="term" value="P:mRNA export from nucleus"/>
    <property type="evidence" value="ECO:0007669"/>
    <property type="project" value="TreeGrafter"/>
</dbReference>
<keyword evidence="4" id="KW-1185">Reference proteome</keyword>
<evidence type="ECO:0000259" key="2">
    <source>
        <dbReference type="PROSITE" id="PS50017"/>
    </source>
</evidence>
<evidence type="ECO:0000313" key="4">
    <source>
        <dbReference type="Proteomes" id="UP001168821"/>
    </source>
</evidence>
<gene>
    <name evidence="3" type="ORF">Zmor_007502</name>
</gene>
<protein>
    <recommendedName>
        <fullName evidence="2">Death domain-containing protein</fullName>
    </recommendedName>
</protein>
<proteinExistence type="predicted"/>
<dbReference type="InterPro" id="IPR011029">
    <property type="entry name" value="DEATH-like_dom_sf"/>
</dbReference>
<feature type="compositionally biased region" description="Basic and acidic residues" evidence="1">
    <location>
        <begin position="528"/>
        <end position="548"/>
    </location>
</feature>
<dbReference type="FunFam" id="1.10.533.10:FF:000109">
    <property type="entry name" value="GG10810"/>
    <property type="match status" value="1"/>
</dbReference>
<dbReference type="EMBL" id="JALNTZ010000002">
    <property type="protein sequence ID" value="KAJ3663198.1"/>
    <property type="molecule type" value="Genomic_DNA"/>
</dbReference>
<accession>A0AA38IWS2</accession>
<dbReference type="CDD" id="cd01670">
    <property type="entry name" value="Death"/>
    <property type="match status" value="1"/>
</dbReference>
<dbReference type="GO" id="GO:0000445">
    <property type="term" value="C:THO complex part of transcription export complex"/>
    <property type="evidence" value="ECO:0007669"/>
    <property type="project" value="TreeGrafter"/>
</dbReference>
<organism evidence="3 4">
    <name type="scientific">Zophobas morio</name>
    <dbReference type="NCBI Taxonomy" id="2755281"/>
    <lineage>
        <taxon>Eukaryota</taxon>
        <taxon>Metazoa</taxon>
        <taxon>Ecdysozoa</taxon>
        <taxon>Arthropoda</taxon>
        <taxon>Hexapoda</taxon>
        <taxon>Insecta</taxon>
        <taxon>Pterygota</taxon>
        <taxon>Neoptera</taxon>
        <taxon>Endopterygota</taxon>
        <taxon>Coleoptera</taxon>
        <taxon>Polyphaga</taxon>
        <taxon>Cucujiformia</taxon>
        <taxon>Tenebrionidae</taxon>
        <taxon>Zophobas</taxon>
    </lineage>
</organism>
<dbReference type="Pfam" id="PF11957">
    <property type="entry name" value="efThoc1"/>
    <property type="match status" value="1"/>
</dbReference>
<reference evidence="3" key="1">
    <citation type="journal article" date="2023" name="G3 (Bethesda)">
        <title>Whole genome assemblies of Zophobas morio and Tenebrio molitor.</title>
        <authorList>
            <person name="Kaur S."/>
            <person name="Stinson S.A."/>
            <person name="diCenzo G.C."/>
        </authorList>
    </citation>
    <scope>NUCLEOTIDE SEQUENCE</scope>
    <source>
        <strain evidence="3">QUZm001</strain>
    </source>
</reference>
<dbReference type="Gene3D" id="1.10.533.10">
    <property type="entry name" value="Death Domain, Fas"/>
    <property type="match status" value="1"/>
</dbReference>
<comment type="caution">
    <text evidence="3">The sequence shown here is derived from an EMBL/GenBank/DDBJ whole genome shotgun (WGS) entry which is preliminary data.</text>
</comment>
<evidence type="ECO:0000313" key="3">
    <source>
        <dbReference type="EMBL" id="KAJ3663198.1"/>
    </source>
</evidence>
<dbReference type="PROSITE" id="PS50017">
    <property type="entry name" value="DEATH_DOMAIN"/>
    <property type="match status" value="1"/>
</dbReference>
<name>A0AA38IWS2_9CUCU</name>
<dbReference type="InterPro" id="IPR021861">
    <property type="entry name" value="THO_THOC1"/>
</dbReference>
<dbReference type="PANTHER" id="PTHR13265:SF0">
    <property type="entry name" value="HPR1"/>
    <property type="match status" value="1"/>
</dbReference>
<dbReference type="InterPro" id="IPR000488">
    <property type="entry name" value="Death_dom"/>
</dbReference>
<dbReference type="PANTHER" id="PTHR13265">
    <property type="entry name" value="THO COMPLEX SUBUNIT 1"/>
    <property type="match status" value="1"/>
</dbReference>
<feature type="domain" description="Death" evidence="2">
    <location>
        <begin position="563"/>
        <end position="645"/>
    </location>
</feature>
<evidence type="ECO:0000256" key="1">
    <source>
        <dbReference type="SAM" id="MobiDB-lite"/>
    </source>
</evidence>
<dbReference type="Proteomes" id="UP001168821">
    <property type="component" value="Unassembled WGS sequence"/>
</dbReference>
<feature type="region of interest" description="Disordered" evidence="1">
    <location>
        <begin position="507"/>
        <end position="548"/>
    </location>
</feature>
<dbReference type="Pfam" id="PF00531">
    <property type="entry name" value="Death"/>
    <property type="match status" value="1"/>
</dbReference>